<dbReference type="Proteomes" id="UP000617340">
    <property type="component" value="Unassembled WGS sequence"/>
</dbReference>
<evidence type="ECO:0000313" key="2">
    <source>
        <dbReference type="Proteomes" id="UP000617340"/>
    </source>
</evidence>
<reference evidence="1" key="1">
    <citation type="journal article" date="2020" name="G3 (Bethesda)">
        <title>High-Quality Assemblies for Three Invasive Social Wasps from the &lt;i&gt;Vespula&lt;/i&gt; Genus.</title>
        <authorList>
            <person name="Harrop T.W.R."/>
            <person name="Guhlin J."/>
            <person name="McLaughlin G.M."/>
            <person name="Permina E."/>
            <person name="Stockwell P."/>
            <person name="Gilligan J."/>
            <person name="Le Lec M.F."/>
            <person name="Gruber M.A.M."/>
            <person name="Quinn O."/>
            <person name="Lovegrove M."/>
            <person name="Duncan E.J."/>
            <person name="Remnant E.J."/>
            <person name="Van Eeckhoven J."/>
            <person name="Graham B."/>
            <person name="Knapp R.A."/>
            <person name="Langford K.W."/>
            <person name="Kronenberg Z."/>
            <person name="Press M.O."/>
            <person name="Eacker S.M."/>
            <person name="Wilson-Rankin E.E."/>
            <person name="Purcell J."/>
            <person name="Lester P.J."/>
            <person name="Dearden P.K."/>
        </authorList>
    </citation>
    <scope>NUCLEOTIDE SEQUENCE</scope>
    <source>
        <strain evidence="1">Linc-1</strain>
    </source>
</reference>
<dbReference type="EMBL" id="JACSDZ010000001">
    <property type="protein sequence ID" value="KAF7418726.1"/>
    <property type="molecule type" value="Genomic_DNA"/>
</dbReference>
<gene>
    <name evidence="1" type="ORF">HZH68_001379</name>
</gene>
<accession>A0A834U6S8</accession>
<dbReference type="AlphaFoldDB" id="A0A834U6S8"/>
<proteinExistence type="predicted"/>
<protein>
    <submittedName>
        <fullName evidence="1">Uncharacterized protein</fullName>
    </submittedName>
</protein>
<organism evidence="1 2">
    <name type="scientific">Vespula germanica</name>
    <name type="common">German yellow jacket</name>
    <name type="synonym">Paravespula germanica</name>
    <dbReference type="NCBI Taxonomy" id="30212"/>
    <lineage>
        <taxon>Eukaryota</taxon>
        <taxon>Metazoa</taxon>
        <taxon>Ecdysozoa</taxon>
        <taxon>Arthropoda</taxon>
        <taxon>Hexapoda</taxon>
        <taxon>Insecta</taxon>
        <taxon>Pterygota</taxon>
        <taxon>Neoptera</taxon>
        <taxon>Endopterygota</taxon>
        <taxon>Hymenoptera</taxon>
        <taxon>Apocrita</taxon>
        <taxon>Aculeata</taxon>
        <taxon>Vespoidea</taxon>
        <taxon>Vespidae</taxon>
        <taxon>Vespinae</taxon>
        <taxon>Vespula</taxon>
    </lineage>
</organism>
<evidence type="ECO:0000313" key="1">
    <source>
        <dbReference type="EMBL" id="KAF7418726.1"/>
    </source>
</evidence>
<comment type="caution">
    <text evidence="1">The sequence shown here is derived from an EMBL/GenBank/DDBJ whole genome shotgun (WGS) entry which is preliminary data.</text>
</comment>
<name>A0A834U6S8_VESGE</name>
<sequence length="83" mass="9339">MKGENRRLAYDVNYRMQGFSRFSTCSEPDGKWESENRSINPIKFCNAPGCRSNGSNSNIGLTPTKLHFTCDRRTSSGNSQELS</sequence>
<keyword evidence="2" id="KW-1185">Reference proteome</keyword>